<reference evidence="12 13" key="1">
    <citation type="journal article" date="2006" name="Nature">
        <title>Global trends of whole-genome duplications revealed by the ciliate Paramecium tetraurelia.</title>
        <authorList>
            <consortium name="Genoscope"/>
            <person name="Aury J.-M."/>
            <person name="Jaillon O."/>
            <person name="Duret L."/>
            <person name="Noel B."/>
            <person name="Jubin C."/>
            <person name="Porcel B.M."/>
            <person name="Segurens B."/>
            <person name="Daubin V."/>
            <person name="Anthouard V."/>
            <person name="Aiach N."/>
            <person name="Arnaiz O."/>
            <person name="Billaut A."/>
            <person name="Beisson J."/>
            <person name="Blanc I."/>
            <person name="Bouhouche K."/>
            <person name="Camara F."/>
            <person name="Duharcourt S."/>
            <person name="Guigo R."/>
            <person name="Gogendeau D."/>
            <person name="Katinka M."/>
            <person name="Keller A.-M."/>
            <person name="Kissmehl R."/>
            <person name="Klotz C."/>
            <person name="Koll F."/>
            <person name="Le Moue A."/>
            <person name="Lepere C."/>
            <person name="Malinsky S."/>
            <person name="Nowacki M."/>
            <person name="Nowak J.K."/>
            <person name="Plattner H."/>
            <person name="Poulain J."/>
            <person name="Ruiz F."/>
            <person name="Serrano V."/>
            <person name="Zagulski M."/>
            <person name="Dessen P."/>
            <person name="Betermier M."/>
            <person name="Weissenbach J."/>
            <person name="Scarpelli C."/>
            <person name="Schachter V."/>
            <person name="Sperling L."/>
            <person name="Meyer E."/>
            <person name="Cohen J."/>
            <person name="Wincker P."/>
        </authorList>
    </citation>
    <scope>NUCLEOTIDE SEQUENCE [LARGE SCALE GENOMIC DNA]</scope>
    <source>
        <strain evidence="12 13">Stock d4-2</strain>
    </source>
</reference>
<dbReference type="Pfam" id="PF04564">
    <property type="entry name" value="U-box"/>
    <property type="match status" value="1"/>
</dbReference>
<dbReference type="KEGG" id="ptm:GSPATT00016901001"/>
<dbReference type="PANTHER" id="PTHR13931">
    <property type="entry name" value="UBIQUITINATION FACTOR E4"/>
    <property type="match status" value="1"/>
</dbReference>
<dbReference type="GO" id="GO:0000209">
    <property type="term" value="P:protein polyubiquitination"/>
    <property type="evidence" value="ECO:0000318"/>
    <property type="project" value="GO_Central"/>
</dbReference>
<dbReference type="PROSITE" id="PS51698">
    <property type="entry name" value="U_BOX"/>
    <property type="match status" value="1"/>
</dbReference>
<evidence type="ECO:0000313" key="12">
    <source>
        <dbReference type="EMBL" id="CAK82514.1"/>
    </source>
</evidence>
<evidence type="ECO:0000256" key="10">
    <source>
        <dbReference type="ARBA" id="ARBA00023242"/>
    </source>
</evidence>
<dbReference type="AlphaFoldDB" id="A0DHJ7"/>
<evidence type="ECO:0000259" key="11">
    <source>
        <dbReference type="PROSITE" id="PS51698"/>
    </source>
</evidence>
<dbReference type="GeneID" id="5035696"/>
<dbReference type="InParanoid" id="A0DHJ7"/>
<dbReference type="SUPFAM" id="SSF57850">
    <property type="entry name" value="RING/U-box"/>
    <property type="match status" value="1"/>
</dbReference>
<feature type="domain" description="U-box" evidence="11">
    <location>
        <begin position="857"/>
        <end position="931"/>
    </location>
</feature>
<dbReference type="GO" id="GO:0005737">
    <property type="term" value="C:cytoplasm"/>
    <property type="evidence" value="ECO:0000318"/>
    <property type="project" value="GO_Central"/>
</dbReference>
<keyword evidence="10" id="KW-0539">Nucleus</keyword>
<evidence type="ECO:0000256" key="8">
    <source>
        <dbReference type="ARBA" id="ARBA00022679"/>
    </source>
</evidence>
<dbReference type="Gene3D" id="3.30.40.10">
    <property type="entry name" value="Zinc/RING finger domain, C3HC4 (zinc finger)"/>
    <property type="match status" value="1"/>
</dbReference>
<protein>
    <recommendedName>
        <fullName evidence="6">RING-type E3 ubiquitin transferase</fullName>
        <ecNumber evidence="6">2.3.2.27</ecNumber>
    </recommendedName>
</protein>
<evidence type="ECO:0000256" key="2">
    <source>
        <dbReference type="ARBA" id="ARBA00004123"/>
    </source>
</evidence>
<evidence type="ECO:0000256" key="9">
    <source>
        <dbReference type="ARBA" id="ARBA00022786"/>
    </source>
</evidence>
<dbReference type="GO" id="GO:0036503">
    <property type="term" value="P:ERAD pathway"/>
    <property type="evidence" value="ECO:0000318"/>
    <property type="project" value="GO_Central"/>
</dbReference>
<keyword evidence="7" id="KW-0963">Cytoplasm</keyword>
<dbReference type="OrthoDB" id="20295at2759"/>
<evidence type="ECO:0000256" key="3">
    <source>
        <dbReference type="ARBA" id="ARBA00004496"/>
    </source>
</evidence>
<dbReference type="Pfam" id="PF10408">
    <property type="entry name" value="Ufd2P_core"/>
    <property type="match status" value="1"/>
</dbReference>
<evidence type="ECO:0000256" key="4">
    <source>
        <dbReference type="ARBA" id="ARBA00004906"/>
    </source>
</evidence>
<dbReference type="RefSeq" id="XP_001449911.1">
    <property type="nucleotide sequence ID" value="XM_001449874.1"/>
</dbReference>
<dbReference type="InterPro" id="IPR045132">
    <property type="entry name" value="UBE4"/>
</dbReference>
<dbReference type="eggNOG" id="KOG2042">
    <property type="taxonomic scope" value="Eukaryota"/>
</dbReference>
<dbReference type="OMA" id="LEECCKF"/>
<keyword evidence="13" id="KW-1185">Reference proteome</keyword>
<accession>A0DHJ7</accession>
<sequence length="976" mass="115959">MFADPNEISFLEECCKFTLDPSKADKLIFLPDTFKQYIQGRTNIVISQNQDILEACILERLKYPQTNPFVLLVQIKQNIEYLKGKPWYSTHEIGNLIGAFTIMVQNYLMTILQYPDQFSPQRKISDRELEQTQDLQKLIARLFDIFETIGFDSEIHSQFIQVVGESFGENKLHIQIIQYSRNCISKFHVYNDQLNLYFGLFQHYLKEPSTRDLIFHDQIAKWNVNTDRGDILEKEFILGPLFTISLLQDNRYVRERAHQSLKVKMTKRQFELLLKQYQQTNQNHVENLVSLIKLCLSRNTFQQTIQFFNHVCFCNKFKTKEGYQQNRMMNLKQNVSSDGFLLNIYDTLLLLSNKISGRTDDTYTKIDKQFWYTIPFEKEQMLLSSSIPLSKQNIQIGNVSYLFFYTLKFVQIGIIPVIQRMKDLLKLMQEKKDLLELMKDHPQEGLLKDEIEALDEEVHQLELVIFNPSRIKDTVQLFDTFIFLFKSWLNLNKMVDGQTQWQQPDILNYIPEFLINDIIDYVDFYMQNFEGFTENYFNHQKFIALAELGMYFIHLPIATNKYLAGKFIEVILFFTKVTKKSLNLSYIFVQNELIRDNLLLGLMTQYSAVGETGANNQFYAKFQYRFYINDILFQLMLLQIYQTQLKKYVKCELGQRLIKLMISDMNYGFEEIWTNYLETYKKKQLDVPNTFEQKYNKKRELDLIKSQIQSNLQNMKSNLKLLVEFSNHIPKDLMNEFFQEMILKMINYYLDNFLNERSKEKLDSLKKIAEKDFKLAVFLQQIGIFFTNICDEKKVVSILVKDDRSYHIENFQKLEQIFRNNIAGQQDKVEKLSRFIQSLQLKEEKKKFLESILETTQIPETFQDPISGELMRDPVMLPQSKEIMDRKVIVTALLEKKQDPFTNTPLDAKDLIPQPQLKKEIEIWLVQIKKKRDIKVQEAQKSKIQTEIQFQQTQSFKLQEEEDDLNVFKGNRYEDD</sequence>
<dbReference type="GO" id="GO:0034450">
    <property type="term" value="F:ubiquitin-ubiquitin ligase activity"/>
    <property type="evidence" value="ECO:0000318"/>
    <property type="project" value="GO_Central"/>
</dbReference>
<dbReference type="UniPathway" id="UPA00143"/>
<comment type="subcellular location">
    <subcellularLocation>
        <location evidence="3">Cytoplasm</location>
    </subcellularLocation>
    <subcellularLocation>
        <location evidence="2">Nucleus</location>
    </subcellularLocation>
</comment>
<organism evidence="12 13">
    <name type="scientific">Paramecium tetraurelia</name>
    <dbReference type="NCBI Taxonomy" id="5888"/>
    <lineage>
        <taxon>Eukaryota</taxon>
        <taxon>Sar</taxon>
        <taxon>Alveolata</taxon>
        <taxon>Ciliophora</taxon>
        <taxon>Intramacronucleata</taxon>
        <taxon>Oligohymenophorea</taxon>
        <taxon>Peniculida</taxon>
        <taxon>Parameciidae</taxon>
        <taxon>Paramecium</taxon>
    </lineage>
</organism>
<keyword evidence="9" id="KW-0833">Ubl conjugation pathway</keyword>
<proteinExistence type="inferred from homology"/>
<comment type="pathway">
    <text evidence="4">Protein modification; protein ubiquitination.</text>
</comment>
<dbReference type="HOGENOM" id="CLU_304511_0_0_1"/>
<evidence type="ECO:0000313" key="13">
    <source>
        <dbReference type="Proteomes" id="UP000000600"/>
    </source>
</evidence>
<dbReference type="InterPro" id="IPR019474">
    <property type="entry name" value="Ub_conjug_fac_E4_core"/>
</dbReference>
<dbReference type="SMART" id="SM00504">
    <property type="entry name" value="Ubox"/>
    <property type="match status" value="1"/>
</dbReference>
<dbReference type="Proteomes" id="UP000000600">
    <property type="component" value="Unassembled WGS sequence"/>
</dbReference>
<dbReference type="EC" id="2.3.2.27" evidence="6"/>
<dbReference type="InterPro" id="IPR003613">
    <property type="entry name" value="Ubox_domain"/>
</dbReference>
<gene>
    <name evidence="12" type="ORF">GSPATT00016901001</name>
</gene>
<dbReference type="GO" id="GO:0005634">
    <property type="term" value="C:nucleus"/>
    <property type="evidence" value="ECO:0000318"/>
    <property type="project" value="GO_Central"/>
</dbReference>
<comment type="catalytic activity">
    <reaction evidence="1">
        <text>S-ubiquitinyl-[E2 ubiquitin-conjugating enzyme]-L-cysteine + [acceptor protein]-L-lysine = [E2 ubiquitin-conjugating enzyme]-L-cysteine + N(6)-ubiquitinyl-[acceptor protein]-L-lysine.</text>
        <dbReference type="EC" id="2.3.2.27"/>
    </reaction>
</comment>
<name>A0DHJ7_PARTE</name>
<dbReference type="InterPro" id="IPR013083">
    <property type="entry name" value="Znf_RING/FYVE/PHD"/>
</dbReference>
<evidence type="ECO:0000256" key="5">
    <source>
        <dbReference type="ARBA" id="ARBA00007434"/>
    </source>
</evidence>
<dbReference type="FunFam" id="3.30.40.10:FF:000055">
    <property type="entry name" value="Ubiquitin conjugation factor e4 a"/>
    <property type="match status" value="1"/>
</dbReference>
<dbReference type="EMBL" id="CT868430">
    <property type="protein sequence ID" value="CAK82514.1"/>
    <property type="molecule type" value="Genomic_DNA"/>
</dbReference>
<dbReference type="STRING" id="5888.A0DHJ7"/>
<keyword evidence="8" id="KW-0808">Transferase</keyword>
<dbReference type="GO" id="GO:0000151">
    <property type="term" value="C:ubiquitin ligase complex"/>
    <property type="evidence" value="ECO:0007669"/>
    <property type="project" value="InterPro"/>
</dbReference>
<evidence type="ECO:0000256" key="6">
    <source>
        <dbReference type="ARBA" id="ARBA00012483"/>
    </source>
</evidence>
<dbReference type="PANTHER" id="PTHR13931:SF2">
    <property type="entry name" value="UBIQUITIN CONJUGATION FACTOR E4 B"/>
    <property type="match status" value="1"/>
</dbReference>
<evidence type="ECO:0000256" key="7">
    <source>
        <dbReference type="ARBA" id="ARBA00022490"/>
    </source>
</evidence>
<comment type="similarity">
    <text evidence="5">Belongs to the ubiquitin conjugation factor E4 family.</text>
</comment>
<evidence type="ECO:0000256" key="1">
    <source>
        <dbReference type="ARBA" id="ARBA00000900"/>
    </source>
</evidence>
<dbReference type="GO" id="GO:0006511">
    <property type="term" value="P:ubiquitin-dependent protein catabolic process"/>
    <property type="evidence" value="ECO:0007669"/>
    <property type="project" value="InterPro"/>
</dbReference>